<dbReference type="OrthoDB" id="6278496at2"/>
<feature type="domain" description="Secretion system C-terminal sorting" evidence="12">
    <location>
        <begin position="502"/>
        <end position="580"/>
    </location>
</feature>
<feature type="signal peptide" evidence="10">
    <location>
        <begin position="1"/>
        <end position="19"/>
    </location>
</feature>
<evidence type="ECO:0000259" key="11">
    <source>
        <dbReference type="Pfam" id="PF05572"/>
    </source>
</evidence>
<sequence length="582" mass="61241">MRLALAFVLLLAVSLGAAAQTLTMGPRQCATPEPTISQALATQRVVSAYRAEGAFERRALESVTVPVAVHVLRSGLTVEEGNVPDAWVEAQIDTLNSAFAGFGVRFALALVNRVDNAEWYEDLVLGSFAEIRMKDALGLDPARVLNLYTASLGLDYLGWATLPELYDEAEPYQGVVLLDQSLPGGDAAPYNLGHTGTHEVGHWLGLYHTFSGGCTASNDGVEDTPQQLRGTSGCPSPPPDSCPTDPGLDPIHNYMDYSDDACMTEFTGGQRTRADAMVATYRPTLVAGGYALATVPRRILDGLFVGVTTTAPLRVTNASRAPITVTGATASGADVVVVGGPRTVAPGEAVLLDLEILPSRPGAVAIQVETEQDVTPELFALEGEAVVPPTARLGAPALVARVIEGADAVERTVTLSNEGGGTLLFELTGLPSWVASAEPSSGAILAGTTAEIVLSFEPGALTPTTYQQPIVIETNDPFRPEVSLALTFDVLLRPEALAIGPIYPNPSRGLVTVPLQLPDDLEVTVEVLDVRGRVVAVLADRAPLAVGYPDLRWDASTAAPGLYVVRARTEAEAVVGRVVILR</sequence>
<organism evidence="13 14">
    <name type="scientific">Rubrivirga marina</name>
    <dbReference type="NCBI Taxonomy" id="1196024"/>
    <lineage>
        <taxon>Bacteria</taxon>
        <taxon>Pseudomonadati</taxon>
        <taxon>Rhodothermota</taxon>
        <taxon>Rhodothermia</taxon>
        <taxon>Rhodothermales</taxon>
        <taxon>Rubricoccaceae</taxon>
        <taxon>Rubrivirga</taxon>
    </lineage>
</organism>
<dbReference type="Proteomes" id="UP000216339">
    <property type="component" value="Unassembled WGS sequence"/>
</dbReference>
<dbReference type="PANTHER" id="PTHR47466">
    <property type="match status" value="1"/>
</dbReference>
<evidence type="ECO:0008006" key="15">
    <source>
        <dbReference type="Google" id="ProtNLM"/>
    </source>
</evidence>
<keyword evidence="2" id="KW-0645">Protease</keyword>
<evidence type="ECO:0000256" key="10">
    <source>
        <dbReference type="SAM" id="SignalP"/>
    </source>
</evidence>
<evidence type="ECO:0000256" key="8">
    <source>
        <dbReference type="ARBA" id="ARBA00023157"/>
    </source>
</evidence>
<proteinExistence type="inferred from homology"/>
<dbReference type="EMBL" id="MQWD01000001">
    <property type="protein sequence ID" value="PAP77786.1"/>
    <property type="molecule type" value="Genomic_DNA"/>
</dbReference>
<comment type="similarity">
    <text evidence="1">Belongs to the peptidase M43B family.</text>
</comment>
<feature type="chain" id="PRO_5012650832" description="Peptidase M43 pregnancy-associated plasma-A domain-containing protein" evidence="10">
    <location>
        <begin position="20"/>
        <end position="582"/>
    </location>
</feature>
<evidence type="ECO:0000256" key="9">
    <source>
        <dbReference type="SAM" id="MobiDB-lite"/>
    </source>
</evidence>
<evidence type="ECO:0000256" key="2">
    <source>
        <dbReference type="ARBA" id="ARBA00022670"/>
    </source>
</evidence>
<dbReference type="Gene3D" id="2.60.40.10">
    <property type="entry name" value="Immunoglobulins"/>
    <property type="match status" value="2"/>
</dbReference>
<evidence type="ECO:0000256" key="5">
    <source>
        <dbReference type="ARBA" id="ARBA00022801"/>
    </source>
</evidence>
<keyword evidence="7" id="KW-0482">Metalloprotease</keyword>
<keyword evidence="4 10" id="KW-0732">Signal</keyword>
<keyword evidence="5" id="KW-0378">Hydrolase</keyword>
<reference evidence="13 14" key="1">
    <citation type="submission" date="2016-11" db="EMBL/GenBank/DDBJ databases">
        <title>Study of marine rhodopsin-containing bacteria.</title>
        <authorList>
            <person name="Yoshizawa S."/>
            <person name="Kumagai Y."/>
            <person name="Kogure K."/>
        </authorList>
    </citation>
    <scope>NUCLEOTIDE SEQUENCE [LARGE SCALE GENOMIC DNA]</scope>
    <source>
        <strain evidence="13 14">SAORIC-28</strain>
    </source>
</reference>
<dbReference type="SUPFAM" id="SSF55486">
    <property type="entry name" value="Metalloproteases ('zincins'), catalytic domain"/>
    <property type="match status" value="1"/>
</dbReference>
<dbReference type="InterPro" id="IPR024079">
    <property type="entry name" value="MetalloPept_cat_dom_sf"/>
</dbReference>
<evidence type="ECO:0000256" key="6">
    <source>
        <dbReference type="ARBA" id="ARBA00022833"/>
    </source>
</evidence>
<feature type="region of interest" description="Disordered" evidence="9">
    <location>
        <begin position="218"/>
        <end position="242"/>
    </location>
</feature>
<keyword evidence="3" id="KW-0479">Metal-binding</keyword>
<dbReference type="Pfam" id="PF18962">
    <property type="entry name" value="Por_Secre_tail"/>
    <property type="match status" value="1"/>
</dbReference>
<dbReference type="CDD" id="cd04275">
    <property type="entry name" value="ZnMc_pappalysin_like"/>
    <property type="match status" value="1"/>
</dbReference>
<dbReference type="GO" id="GO:0046872">
    <property type="term" value="F:metal ion binding"/>
    <property type="evidence" value="ECO:0007669"/>
    <property type="project" value="UniProtKB-KW"/>
</dbReference>
<dbReference type="RefSeq" id="WP_095511453.1">
    <property type="nucleotide sequence ID" value="NZ_MQWD01000001.1"/>
</dbReference>
<evidence type="ECO:0000259" key="12">
    <source>
        <dbReference type="Pfam" id="PF18962"/>
    </source>
</evidence>
<keyword evidence="8" id="KW-1015">Disulfide bond</keyword>
<dbReference type="Pfam" id="PF05572">
    <property type="entry name" value="Peptidase_M43"/>
    <property type="match status" value="1"/>
</dbReference>
<dbReference type="InterPro" id="IPR026444">
    <property type="entry name" value="Secre_tail"/>
</dbReference>
<evidence type="ECO:0000313" key="13">
    <source>
        <dbReference type="EMBL" id="PAP77786.1"/>
    </source>
</evidence>
<name>A0A271J2P8_9BACT</name>
<feature type="compositionally biased region" description="Polar residues" evidence="9">
    <location>
        <begin position="218"/>
        <end position="229"/>
    </location>
</feature>
<evidence type="ECO:0000256" key="1">
    <source>
        <dbReference type="ARBA" id="ARBA00008721"/>
    </source>
</evidence>
<dbReference type="InterPro" id="IPR008754">
    <property type="entry name" value="Peptidase_M43"/>
</dbReference>
<dbReference type="InterPro" id="IPR013783">
    <property type="entry name" value="Ig-like_fold"/>
</dbReference>
<accession>A0A271J2P8</accession>
<keyword evidence="14" id="KW-1185">Reference proteome</keyword>
<dbReference type="PANTHER" id="PTHR47466:SF1">
    <property type="entry name" value="METALLOPROTEASE MEP1 (AFU_ORTHOLOGUE AFUA_1G07730)-RELATED"/>
    <property type="match status" value="1"/>
</dbReference>
<protein>
    <recommendedName>
        <fullName evidence="15">Peptidase M43 pregnancy-associated plasma-A domain-containing protein</fullName>
    </recommendedName>
</protein>
<feature type="domain" description="Peptidase M43 pregnancy-associated plasma-A" evidence="11">
    <location>
        <begin position="191"/>
        <end position="278"/>
    </location>
</feature>
<dbReference type="AlphaFoldDB" id="A0A271J2P8"/>
<evidence type="ECO:0000256" key="7">
    <source>
        <dbReference type="ARBA" id="ARBA00023049"/>
    </source>
</evidence>
<dbReference type="NCBIfam" id="TIGR04183">
    <property type="entry name" value="Por_Secre_tail"/>
    <property type="match status" value="1"/>
</dbReference>
<dbReference type="Gene3D" id="3.40.390.10">
    <property type="entry name" value="Collagenase (Catalytic Domain)"/>
    <property type="match status" value="1"/>
</dbReference>
<dbReference type="GO" id="GO:0008237">
    <property type="term" value="F:metallopeptidase activity"/>
    <property type="evidence" value="ECO:0007669"/>
    <property type="project" value="UniProtKB-KW"/>
</dbReference>
<evidence type="ECO:0000313" key="14">
    <source>
        <dbReference type="Proteomes" id="UP000216339"/>
    </source>
</evidence>
<evidence type="ECO:0000256" key="3">
    <source>
        <dbReference type="ARBA" id="ARBA00022723"/>
    </source>
</evidence>
<comment type="caution">
    <text evidence="13">The sequence shown here is derived from an EMBL/GenBank/DDBJ whole genome shotgun (WGS) entry which is preliminary data.</text>
</comment>
<keyword evidence="6" id="KW-0862">Zinc</keyword>
<gene>
    <name evidence="13" type="ORF">BSZ37_15705</name>
</gene>
<evidence type="ECO:0000256" key="4">
    <source>
        <dbReference type="ARBA" id="ARBA00022729"/>
    </source>
</evidence>
<dbReference type="GO" id="GO:0006508">
    <property type="term" value="P:proteolysis"/>
    <property type="evidence" value="ECO:0007669"/>
    <property type="project" value="UniProtKB-KW"/>
</dbReference>